<keyword evidence="2" id="KW-1185">Reference proteome</keyword>
<dbReference type="RefSeq" id="WP_241793229.1">
    <property type="nucleotide sequence ID" value="NZ_JALBUU010000027.1"/>
</dbReference>
<sequence length="92" mass="10008">MSAEEQFAGHGEMSQPEAFKLLAFPIPRLSSRLSVSESRTEALSELPVKPAMRMITSAAGAVNAASLWQGAAYHRPCEQIGILIHWCNSDSH</sequence>
<dbReference type="EMBL" id="JALBUU010000027">
    <property type="protein sequence ID" value="MCI0754969.1"/>
    <property type="molecule type" value="Genomic_DNA"/>
</dbReference>
<reference evidence="1 2" key="1">
    <citation type="submission" date="2022-03" db="EMBL/GenBank/DDBJ databases">
        <title>Complete genome analysis of Roseomonas KG 17.1 : a prolific producer of plant growth promoters.</title>
        <authorList>
            <person name="Saadouli I."/>
            <person name="Najjari A."/>
            <person name="Mosbah A."/>
            <person name="Ouzari H.I."/>
        </authorList>
    </citation>
    <scope>NUCLEOTIDE SEQUENCE [LARGE SCALE GENOMIC DNA]</scope>
    <source>
        <strain evidence="1 2">KG17-1</strain>
    </source>
</reference>
<gene>
    <name evidence="1" type="ORF">MON41_14695</name>
</gene>
<name>A0ABS9W6N7_9PROT</name>
<comment type="caution">
    <text evidence="1">The sequence shown here is derived from an EMBL/GenBank/DDBJ whole genome shotgun (WGS) entry which is preliminary data.</text>
</comment>
<evidence type="ECO:0000313" key="2">
    <source>
        <dbReference type="Proteomes" id="UP001201985"/>
    </source>
</evidence>
<accession>A0ABS9W6N7</accession>
<proteinExistence type="predicted"/>
<dbReference type="Proteomes" id="UP001201985">
    <property type="component" value="Unassembled WGS sequence"/>
</dbReference>
<protein>
    <submittedName>
        <fullName evidence="1">Uncharacterized protein</fullName>
    </submittedName>
</protein>
<evidence type="ECO:0000313" key="1">
    <source>
        <dbReference type="EMBL" id="MCI0754969.1"/>
    </source>
</evidence>
<organism evidence="1 2">
    <name type="scientific">Teichococcus vastitatis</name>
    <dbReference type="NCBI Taxonomy" id="2307076"/>
    <lineage>
        <taxon>Bacteria</taxon>
        <taxon>Pseudomonadati</taxon>
        <taxon>Pseudomonadota</taxon>
        <taxon>Alphaproteobacteria</taxon>
        <taxon>Acetobacterales</taxon>
        <taxon>Roseomonadaceae</taxon>
        <taxon>Roseomonas</taxon>
    </lineage>
</organism>